<dbReference type="Gene3D" id="2.120.10.30">
    <property type="entry name" value="TolB, C-terminal domain"/>
    <property type="match status" value="1"/>
</dbReference>
<proteinExistence type="predicted"/>
<dbReference type="OrthoDB" id="8872498at2"/>
<evidence type="ECO:0000313" key="2">
    <source>
        <dbReference type="Proteomes" id="UP000245711"/>
    </source>
</evidence>
<dbReference type="RefSeq" id="WP_109330452.1">
    <property type="nucleotide sequence ID" value="NZ_CP021354.1"/>
</dbReference>
<gene>
    <name evidence="1" type="ORF">CBI38_16520</name>
</gene>
<dbReference type="AlphaFoldDB" id="A0A2S2BWN2"/>
<evidence type="ECO:0000313" key="1">
    <source>
        <dbReference type="EMBL" id="AWK72918.1"/>
    </source>
</evidence>
<reference evidence="1 2" key="1">
    <citation type="submission" date="2017-05" db="EMBL/GenBank/DDBJ databases">
        <title>Isolation of Rhodococcus sp. S2-17 biodegrading of BP-3.</title>
        <authorList>
            <person name="Lee Y."/>
            <person name="Kim K.H."/>
            <person name="Chun B.H."/>
            <person name="Jung H.S."/>
            <person name="Jeon C.O."/>
        </authorList>
    </citation>
    <scope>NUCLEOTIDE SEQUENCE [LARGE SCALE GENOMIC DNA]</scope>
    <source>
        <strain evidence="1 2">S2-17</strain>
    </source>
</reference>
<dbReference type="KEGG" id="roz:CBI38_16520"/>
<dbReference type="SUPFAM" id="SSF63829">
    <property type="entry name" value="Calcium-dependent phosphotriesterase"/>
    <property type="match status" value="1"/>
</dbReference>
<keyword evidence="2" id="KW-1185">Reference proteome</keyword>
<dbReference type="Proteomes" id="UP000245711">
    <property type="component" value="Chromosome"/>
</dbReference>
<name>A0A2S2BWN2_9NOCA</name>
<evidence type="ECO:0008006" key="3">
    <source>
        <dbReference type="Google" id="ProtNLM"/>
    </source>
</evidence>
<organism evidence="1 2">
    <name type="scientific">Rhodococcus oxybenzonivorans</name>
    <dbReference type="NCBI Taxonomy" id="1990687"/>
    <lineage>
        <taxon>Bacteria</taxon>
        <taxon>Bacillati</taxon>
        <taxon>Actinomycetota</taxon>
        <taxon>Actinomycetes</taxon>
        <taxon>Mycobacteriales</taxon>
        <taxon>Nocardiaceae</taxon>
        <taxon>Rhodococcus</taxon>
    </lineage>
</organism>
<protein>
    <recommendedName>
        <fullName evidence="3">Strictosidine synthase</fullName>
    </recommendedName>
</protein>
<sequence length="368" mass="39036">MSSVLDTIKEWINPDKVRHRSVPRMETGLRPNLRLDEAEELLAAGVHTPDDITVIADGTVVLSSGCELLRLERDGIRMIARCAARIAAVTTVGNAVVAAVEGTGLVAVDARGAVTSLCADLAVARGVTAMTAVPGGDLLVTVGSTTADVRGDWARALLAGDASGRIVRVRDGAASVVAEGLAWPSGIAPSGDGQVIVAMSLTHRLEIRSLSDPSEPVQSVATNLPVYPGRIVAVPDGHWVVAPYPRNRITEMLLDERPLLSEMVETIDREEWFVPQLRGGNLFTEAMQMGQLRVLGQVKSWAPARSCGVVFRLDDTGRIAESAHARVDSPRHGVTGVAVADGRIVTALHGHGSVLRLHTDEIAQEVHS</sequence>
<dbReference type="InterPro" id="IPR011042">
    <property type="entry name" value="6-blade_b-propeller_TolB-like"/>
</dbReference>
<dbReference type="EMBL" id="CP021354">
    <property type="protein sequence ID" value="AWK72918.1"/>
    <property type="molecule type" value="Genomic_DNA"/>
</dbReference>
<accession>A0A2S2BWN2</accession>